<name>A0AAV4UXZ5_9ARAC</name>
<proteinExistence type="predicted"/>
<evidence type="ECO:0008006" key="3">
    <source>
        <dbReference type="Google" id="ProtNLM"/>
    </source>
</evidence>
<evidence type="ECO:0000313" key="2">
    <source>
        <dbReference type="Proteomes" id="UP001054837"/>
    </source>
</evidence>
<comment type="caution">
    <text evidence="1">The sequence shown here is derived from an EMBL/GenBank/DDBJ whole genome shotgun (WGS) entry which is preliminary data.</text>
</comment>
<gene>
    <name evidence="1" type="ORF">CDAR_388411</name>
</gene>
<dbReference type="AlphaFoldDB" id="A0AAV4UXZ5"/>
<dbReference type="EMBL" id="BPLQ01012124">
    <property type="protein sequence ID" value="GIY62756.1"/>
    <property type="molecule type" value="Genomic_DNA"/>
</dbReference>
<dbReference type="SUPFAM" id="SSF57667">
    <property type="entry name" value="beta-beta-alpha zinc fingers"/>
    <property type="match status" value="2"/>
</dbReference>
<accession>A0AAV4UXZ5</accession>
<evidence type="ECO:0000313" key="1">
    <source>
        <dbReference type="EMBL" id="GIY62756.1"/>
    </source>
</evidence>
<dbReference type="InterPro" id="IPR036236">
    <property type="entry name" value="Znf_C2H2_sf"/>
</dbReference>
<keyword evidence="2" id="KW-1185">Reference proteome</keyword>
<reference evidence="1 2" key="1">
    <citation type="submission" date="2021-06" db="EMBL/GenBank/DDBJ databases">
        <title>Caerostris darwini draft genome.</title>
        <authorList>
            <person name="Kono N."/>
            <person name="Arakawa K."/>
        </authorList>
    </citation>
    <scope>NUCLEOTIDE SEQUENCE [LARGE SCALE GENOMIC DNA]</scope>
</reference>
<dbReference type="Proteomes" id="UP001054837">
    <property type="component" value="Unassembled WGS sequence"/>
</dbReference>
<dbReference type="Gene3D" id="3.30.160.60">
    <property type="entry name" value="Classic Zinc Finger"/>
    <property type="match status" value="1"/>
</dbReference>
<sequence length="99" mass="11302">MCASNSFPTSKAWECYVCGRIFANLEQSKEHCYQQQGNLPYVCDLCGRAMKGVRPHVREICNKAFNHEHDLEKHVENRCGSSPVNTSRTLICRPDPDLM</sequence>
<protein>
    <recommendedName>
        <fullName evidence="3">C2H2-type domain-containing protein</fullName>
    </recommendedName>
</protein>
<organism evidence="1 2">
    <name type="scientific">Caerostris darwini</name>
    <dbReference type="NCBI Taxonomy" id="1538125"/>
    <lineage>
        <taxon>Eukaryota</taxon>
        <taxon>Metazoa</taxon>
        <taxon>Ecdysozoa</taxon>
        <taxon>Arthropoda</taxon>
        <taxon>Chelicerata</taxon>
        <taxon>Arachnida</taxon>
        <taxon>Araneae</taxon>
        <taxon>Araneomorphae</taxon>
        <taxon>Entelegynae</taxon>
        <taxon>Araneoidea</taxon>
        <taxon>Araneidae</taxon>
        <taxon>Caerostris</taxon>
    </lineage>
</organism>